<feature type="compositionally biased region" description="Low complexity" evidence="1">
    <location>
        <begin position="67"/>
        <end position="78"/>
    </location>
</feature>
<evidence type="ECO:0000313" key="3">
    <source>
        <dbReference type="EMBL" id="KIS68164.1"/>
    </source>
</evidence>
<protein>
    <submittedName>
        <fullName evidence="3">Uncharacterized protein</fullName>
    </submittedName>
</protein>
<name>A0A0D1DV71_MYCMD</name>
<dbReference type="GeneID" id="23564112"/>
<dbReference type="EMBL" id="CM003149">
    <property type="protein sequence ID" value="KIS68164.1"/>
    <property type="molecule type" value="Genomic_DNA"/>
</dbReference>
<evidence type="ECO:0000256" key="2">
    <source>
        <dbReference type="SAM" id="SignalP"/>
    </source>
</evidence>
<dbReference type="OrthoDB" id="2555950at2759"/>
<reference evidence="3 4" key="1">
    <citation type="journal article" date="2006" name="Nature">
        <title>Insights from the genome of the biotrophic fungal plant pathogen Ustilago maydis.</title>
        <authorList>
            <person name="Kamper J."/>
            <person name="Kahmann R."/>
            <person name="Bolker M."/>
            <person name="Ma L.J."/>
            <person name="Brefort T."/>
            <person name="Saville B.J."/>
            <person name="Banuett F."/>
            <person name="Kronstad J.W."/>
            <person name="Gold S.E."/>
            <person name="Muller O."/>
            <person name="Perlin M.H."/>
            <person name="Wosten H.A."/>
            <person name="de Vries R."/>
            <person name="Ruiz-Herrera J."/>
            <person name="Reynaga-Pena C.G."/>
            <person name="Snetselaar K."/>
            <person name="McCann M."/>
            <person name="Perez-Martin J."/>
            <person name="Feldbrugge M."/>
            <person name="Basse C.W."/>
            <person name="Steinberg G."/>
            <person name="Ibeas J.I."/>
            <person name="Holloman W."/>
            <person name="Guzman P."/>
            <person name="Farman M."/>
            <person name="Stajich J.E."/>
            <person name="Sentandreu R."/>
            <person name="Gonzalez-Prieto J.M."/>
            <person name="Kennell J.C."/>
            <person name="Molina L."/>
            <person name="Schirawski J."/>
            <person name="Mendoza-Mendoza A."/>
            <person name="Greilinger D."/>
            <person name="Munch K."/>
            <person name="Rossel N."/>
            <person name="Scherer M."/>
            <person name="Vranes M."/>
            <person name="Ladendorf O."/>
            <person name="Vincon V."/>
            <person name="Fuchs U."/>
            <person name="Sandrock B."/>
            <person name="Meng S."/>
            <person name="Ho E.C."/>
            <person name="Cahill M.J."/>
            <person name="Boyce K.J."/>
            <person name="Klose J."/>
            <person name="Klosterman S.J."/>
            <person name="Deelstra H.J."/>
            <person name="Ortiz-Castellanos L."/>
            <person name="Li W."/>
            <person name="Sanchez-Alonso P."/>
            <person name="Schreier P.H."/>
            <person name="Hauser-Hahn I."/>
            <person name="Vaupel M."/>
            <person name="Koopmann E."/>
            <person name="Friedrich G."/>
            <person name="Voss H."/>
            <person name="Schluter T."/>
            <person name="Margolis J."/>
            <person name="Platt D."/>
            <person name="Swimmer C."/>
            <person name="Gnirke A."/>
            <person name="Chen F."/>
            <person name="Vysotskaia V."/>
            <person name="Mannhaupt G."/>
            <person name="Guldener U."/>
            <person name="Munsterkotter M."/>
            <person name="Haase D."/>
            <person name="Oesterheld M."/>
            <person name="Mewes H.W."/>
            <person name="Mauceli E.W."/>
            <person name="DeCaprio D."/>
            <person name="Wade C.M."/>
            <person name="Butler J."/>
            <person name="Young S."/>
            <person name="Jaffe D.B."/>
            <person name="Calvo S."/>
            <person name="Nusbaum C."/>
            <person name="Galagan J."/>
            <person name="Birren B.W."/>
        </authorList>
    </citation>
    <scope>NUCLEOTIDE SEQUENCE [LARGE SCALE GENOMIC DNA]</scope>
    <source>
        <strain evidence="4">DSM 14603 / FGSC 9021 / UM521</strain>
    </source>
</reference>
<gene>
    <name evidence="3" type="ORF">UMAG_03744</name>
</gene>
<feature type="region of interest" description="Disordered" evidence="1">
    <location>
        <begin position="532"/>
        <end position="627"/>
    </location>
</feature>
<dbReference type="SMR" id="A0A0D1DV71"/>
<feature type="compositionally biased region" description="Polar residues" evidence="1">
    <location>
        <begin position="98"/>
        <end position="112"/>
    </location>
</feature>
<evidence type="ECO:0000256" key="1">
    <source>
        <dbReference type="SAM" id="MobiDB-lite"/>
    </source>
</evidence>
<sequence>MKPQRAFCTERGRRLSLPFLLLLLFVASSSVFCAEGEADSNRPLGFQDIEGQKSLKGDAHTHNQIYSASPNSWQSSPSEADTHTSSDQSFKSAKGSARWSNPSGSDVSSPRSPNGFGRLEDGIQFSSPSPSGSGHSSSSDEIAAAEAVYRGRLRASIKAKNIMDDVKSPALSTFEVGESSAAAAAAAAPRGDTPIKEPPVALLAESFKDPANQQSKDGVPDVYLRNPANQHIKEAIKRLPQSRDYYQLVAMADPAAPGGYRVYRYYNEPYAALHYEQVPYNQRFLYRLKDLENEAHKTALDTPDYQRKLRTIGWRWKGRPADLDPTEPLPPREFVRPIPGNTLQKAKQAFLSKFADQQWKMRTHLSDIKDAIAVGKDRRLANYHTTGGIAALYGREEFGIGKTIPPEARRIAQELGQVHVFYDWERPQDQVRVAYTGPLRPPGRATPLAPPEDFRAYVVPPNRALPLPKHWRDAGLDEQTKTVRALMRMNEAENGEWRTMDIRDRWPAKWEQKTADLRAKLQGWQAKLKQKQAEWRAQVQGRPRNLRDPPRSSETGNEAAGEAGSAGAEPTAEQQMGRSSRGWRQALTGAWNKATGRWTSDRQQVATPTPPNGPTAPAEQTAASRTWSHTLSDAARRVKQATSSAKDKLAGLVRSTPSTSTVVTENAQHIVAPMRRRRRR</sequence>
<dbReference type="STRING" id="237631.A0A0D1DV71"/>
<feature type="compositionally biased region" description="Low complexity" evidence="1">
    <location>
        <begin position="552"/>
        <end position="573"/>
    </location>
</feature>
<keyword evidence="2" id="KW-0732">Signal</keyword>
<feature type="signal peptide" evidence="2">
    <location>
        <begin position="1"/>
        <end position="33"/>
    </location>
</feature>
<organism evidence="3 4">
    <name type="scientific">Mycosarcoma maydis</name>
    <name type="common">Corn smut fungus</name>
    <name type="synonym">Ustilago maydis</name>
    <dbReference type="NCBI Taxonomy" id="5270"/>
    <lineage>
        <taxon>Eukaryota</taxon>
        <taxon>Fungi</taxon>
        <taxon>Dikarya</taxon>
        <taxon>Basidiomycota</taxon>
        <taxon>Ustilaginomycotina</taxon>
        <taxon>Ustilaginomycetes</taxon>
        <taxon>Ustilaginales</taxon>
        <taxon>Ustilaginaceae</taxon>
        <taxon>Mycosarcoma</taxon>
    </lineage>
</organism>
<dbReference type="eggNOG" id="ENOG502TAGQ">
    <property type="taxonomic scope" value="Eukaryota"/>
</dbReference>
<dbReference type="AlphaFoldDB" id="A0A0D1DV71"/>
<dbReference type="Proteomes" id="UP000000561">
    <property type="component" value="Chromosome 10"/>
</dbReference>
<keyword evidence="4" id="KW-1185">Reference proteome</keyword>
<accession>A0A0D1DV71</accession>
<dbReference type="InParanoid" id="A0A0D1DV71"/>
<dbReference type="RefSeq" id="XP_011390197.1">
    <property type="nucleotide sequence ID" value="XM_011391895.1"/>
</dbReference>
<feature type="compositionally biased region" description="Low complexity" evidence="1">
    <location>
        <begin position="126"/>
        <end position="139"/>
    </location>
</feature>
<dbReference type="KEGG" id="uma:UMAG_03744"/>
<dbReference type="VEuPathDB" id="FungiDB:UMAG_03744"/>
<feature type="region of interest" description="Disordered" evidence="1">
    <location>
        <begin position="65"/>
        <end position="139"/>
    </location>
</feature>
<proteinExistence type="predicted"/>
<feature type="chain" id="PRO_5002240472" evidence="2">
    <location>
        <begin position="34"/>
        <end position="680"/>
    </location>
</feature>
<evidence type="ECO:0000313" key="4">
    <source>
        <dbReference type="Proteomes" id="UP000000561"/>
    </source>
</evidence>